<evidence type="ECO:0000313" key="9">
    <source>
        <dbReference type="EMBL" id="MEQ4484791.1"/>
    </source>
</evidence>
<evidence type="ECO:0000259" key="8">
    <source>
        <dbReference type="Pfam" id="PF03176"/>
    </source>
</evidence>
<feature type="transmembrane region" description="Helical" evidence="7">
    <location>
        <begin position="774"/>
        <end position="805"/>
    </location>
</feature>
<comment type="subcellular location">
    <subcellularLocation>
        <location evidence="1">Cell membrane</location>
        <topology evidence="1">Multi-pass membrane protein</topology>
    </subcellularLocation>
</comment>
<keyword evidence="5 7" id="KW-1133">Transmembrane helix</keyword>
<feature type="transmembrane region" description="Helical" evidence="7">
    <location>
        <begin position="290"/>
        <end position="310"/>
    </location>
</feature>
<feature type="transmembrane region" description="Helical" evidence="7">
    <location>
        <begin position="671"/>
        <end position="693"/>
    </location>
</feature>
<dbReference type="RefSeq" id="WP_232187163.1">
    <property type="nucleotide sequence ID" value="NZ_JAIOAP010000011.1"/>
</dbReference>
<dbReference type="PANTHER" id="PTHR33406">
    <property type="entry name" value="MEMBRANE PROTEIN MJ1562-RELATED"/>
    <property type="match status" value="1"/>
</dbReference>
<dbReference type="Pfam" id="PF03176">
    <property type="entry name" value="MMPL"/>
    <property type="match status" value="2"/>
</dbReference>
<feature type="transmembrane region" description="Helical" evidence="7">
    <location>
        <begin position="375"/>
        <end position="394"/>
    </location>
</feature>
<dbReference type="InterPro" id="IPR050545">
    <property type="entry name" value="Mycobact_MmpL"/>
</dbReference>
<evidence type="ECO:0000256" key="4">
    <source>
        <dbReference type="ARBA" id="ARBA00022692"/>
    </source>
</evidence>
<evidence type="ECO:0000256" key="6">
    <source>
        <dbReference type="ARBA" id="ARBA00023136"/>
    </source>
</evidence>
<protein>
    <submittedName>
        <fullName evidence="9">MMPL family transporter</fullName>
    </submittedName>
</protein>
<feature type="transmembrane region" description="Helical" evidence="7">
    <location>
        <begin position="210"/>
        <end position="237"/>
    </location>
</feature>
<reference evidence="9 10" key="1">
    <citation type="journal article" date="2023" name="Genome Announc.">
        <title>Pan-Genome Analyses of the Genus Cohnella and Proposal of the Novel Species Cohnella silvisoli sp. nov., Isolated from Forest Soil.</title>
        <authorList>
            <person name="Wang C."/>
            <person name="Mao L."/>
            <person name="Bao G."/>
            <person name="Zhu H."/>
        </authorList>
    </citation>
    <scope>NUCLEOTIDE SEQUENCE [LARGE SCALE GENOMIC DNA]</scope>
    <source>
        <strain evidence="9 10">NL03-T5-1</strain>
    </source>
</reference>
<sequence>MNQWMTWISKLRWAILVGWIVIASLSFFLLPDLQTVVRNTEQKFLPANAESVQATRLLQQINPASRSFSNAVIVLSRKGGLRDADKSWMSDFLAQLESRKEELHITSLLTAQTQPELAERLLSKDGSTMLAIVNLPTTDFQDETRTTLDQLKQLLKSSPVGTMAALTGGAALSQDFQQSSQNGLHRTEILTIGIVLVILLFVFRSPVTPLIPLVTIGISFVISRGLIGAATAIGVPVSHFTESFLIAVLFGAGTDYCILMIQRYREEFLSGGDGNALAAMSRMMNGIGKTIIYSASTVFIAFLIIGLAEFGLYRSAIGVAIGMVVTVFASMTLAPALLLIFGKAIFWPLRQASSNGHDDSRIWGNLASLASKRSVMVLLSAVIFLAPLTLLFHGKRSFDDISEMSPALASVIGFRQVEKAFSQGEVFPVTMAITSKQSMRTPTGLAALEQASSELTRVQGVREVRSAVRPLGHKPEELTVPGQLKSPDVNSIIKSLLEQQQSLLEGLKALALGAAPLSQGYIGIWPAIRQLEGALSELLASQLDGMKRVSKPEKKTEEQAIAERAAAKRKQQALDYYISPDGLTTKFELILEPNPYSSDALNAVQGITQELRESLNATALESPEAFATGISAKYNELRDISYRDFVKTGLLVLAGIAIVLVVLLRSIAAPLYVLISLGFNYLITMGLLEFLFVKILGFPGLSWTVSFFIFLIIVALGVDYSIFLMARFKEEYRPGEAVMAMDKAMRTTGGIIGSAAVIMAGTFGALSFSGVDTLVQIGVGTLIGLLLYAALFMALIVPAFAFLLGEANWWPFRKKKAD</sequence>
<feature type="transmembrane region" description="Helical" evidence="7">
    <location>
        <begin position="705"/>
        <end position="726"/>
    </location>
</feature>
<dbReference type="InterPro" id="IPR004869">
    <property type="entry name" value="MMPL_dom"/>
</dbReference>
<keyword evidence="4 7" id="KW-0812">Transmembrane</keyword>
<keyword evidence="6 7" id="KW-0472">Membrane</keyword>
<keyword evidence="3" id="KW-1003">Cell membrane</keyword>
<evidence type="ECO:0000256" key="5">
    <source>
        <dbReference type="ARBA" id="ARBA00022989"/>
    </source>
</evidence>
<evidence type="ECO:0000313" key="10">
    <source>
        <dbReference type="Proteomes" id="UP001493487"/>
    </source>
</evidence>
<feature type="transmembrane region" description="Helical" evidence="7">
    <location>
        <begin position="183"/>
        <end position="203"/>
    </location>
</feature>
<proteinExistence type="inferred from homology"/>
<feature type="domain" description="Membrane transport protein MMPL" evidence="8">
    <location>
        <begin position="530"/>
        <end position="814"/>
    </location>
</feature>
<evidence type="ECO:0000256" key="2">
    <source>
        <dbReference type="ARBA" id="ARBA00010157"/>
    </source>
</evidence>
<feature type="transmembrane region" description="Helical" evidence="7">
    <location>
        <begin position="747"/>
        <end position="768"/>
    </location>
</feature>
<evidence type="ECO:0000256" key="1">
    <source>
        <dbReference type="ARBA" id="ARBA00004651"/>
    </source>
</evidence>
<accession>A0ABV1KXL8</accession>
<evidence type="ECO:0000256" key="7">
    <source>
        <dbReference type="SAM" id="Phobius"/>
    </source>
</evidence>
<keyword evidence="10" id="KW-1185">Reference proteome</keyword>
<dbReference type="Gene3D" id="1.20.1640.10">
    <property type="entry name" value="Multidrug efflux transporter AcrB transmembrane domain"/>
    <property type="match status" value="2"/>
</dbReference>
<dbReference type="PANTHER" id="PTHR33406:SF6">
    <property type="entry name" value="MEMBRANE PROTEIN YDGH-RELATED"/>
    <property type="match status" value="1"/>
</dbReference>
<feature type="transmembrane region" description="Helical" evidence="7">
    <location>
        <begin position="645"/>
        <end position="664"/>
    </location>
</feature>
<dbReference type="EMBL" id="JASKHM010000012">
    <property type="protein sequence ID" value="MEQ4484791.1"/>
    <property type="molecule type" value="Genomic_DNA"/>
</dbReference>
<organism evidence="9 10">
    <name type="scientific">Cohnella silvisoli</name>
    <dbReference type="NCBI Taxonomy" id="2873699"/>
    <lineage>
        <taxon>Bacteria</taxon>
        <taxon>Bacillati</taxon>
        <taxon>Bacillota</taxon>
        <taxon>Bacilli</taxon>
        <taxon>Bacillales</taxon>
        <taxon>Paenibacillaceae</taxon>
        <taxon>Cohnella</taxon>
    </lineage>
</organism>
<feature type="transmembrane region" description="Helical" evidence="7">
    <location>
        <begin position="243"/>
        <end position="261"/>
    </location>
</feature>
<dbReference type="SUPFAM" id="SSF82866">
    <property type="entry name" value="Multidrug efflux transporter AcrB transmembrane domain"/>
    <property type="match status" value="2"/>
</dbReference>
<comment type="similarity">
    <text evidence="2">Belongs to the resistance-nodulation-cell division (RND) (TC 2.A.6) family. MmpL subfamily.</text>
</comment>
<feature type="domain" description="Membrane transport protein MMPL" evidence="8">
    <location>
        <begin position="44"/>
        <end position="376"/>
    </location>
</feature>
<evidence type="ECO:0000256" key="3">
    <source>
        <dbReference type="ARBA" id="ARBA00022475"/>
    </source>
</evidence>
<gene>
    <name evidence="9" type="ORF">QJS35_20605</name>
</gene>
<feature type="transmembrane region" description="Helical" evidence="7">
    <location>
        <begin position="316"/>
        <end position="341"/>
    </location>
</feature>
<comment type="caution">
    <text evidence="9">The sequence shown here is derived from an EMBL/GenBank/DDBJ whole genome shotgun (WGS) entry which is preliminary data.</text>
</comment>
<feature type="transmembrane region" description="Helical" evidence="7">
    <location>
        <begin position="12"/>
        <end position="30"/>
    </location>
</feature>
<name>A0ABV1KXL8_9BACL</name>
<dbReference type="Proteomes" id="UP001493487">
    <property type="component" value="Unassembled WGS sequence"/>
</dbReference>